<feature type="domain" description="HTH cro/C1-type" evidence="2">
    <location>
        <begin position="11"/>
        <end position="66"/>
    </location>
</feature>
<organism evidence="3 4">
    <name type="scientific">Actinomadura miaoliensis</name>
    <dbReference type="NCBI Taxonomy" id="430685"/>
    <lineage>
        <taxon>Bacteria</taxon>
        <taxon>Bacillati</taxon>
        <taxon>Actinomycetota</taxon>
        <taxon>Actinomycetes</taxon>
        <taxon>Streptosporangiales</taxon>
        <taxon>Thermomonosporaceae</taxon>
        <taxon>Actinomadura</taxon>
    </lineage>
</organism>
<dbReference type="InterPro" id="IPR010982">
    <property type="entry name" value="Lambda_DNA-bd_dom_sf"/>
</dbReference>
<sequence>MDDNVTMGARLRTLRRLRGMSLETLAGLSGLSKGYLSKVENGRRALDRRSHISALAHALQVSETDLVGGPHLGRGPARSDPHAVIPPIRLALQTNSLTAPAVERARPLEQLVAEMRRIEPYHQACDYVTVGQALPDLLDELHLHVAAPADEAASRLALETLVQACTAATFTTKDLGYPDLAHLAAVRAEEAATLLDDPVRRGEAAFCRVHTMPRAGSWRRTLLAAERAAAALQPHADSPHGKQVLGMLALTASLAAAVDHDAARAGDWIHEAADLASHLPDSPDENWMSFSTTNVNVWNVAVNVECGQQGGGVMELAGRVDETKLAHRRGRHAAYLADVGRGLARDRRTRHEAVRWLRRAEAAAPQWIRNHKPVQETVAVLLSQAHIEAAGRELRGLAARMGIPH</sequence>
<accession>A0ABP7W5X5</accession>
<proteinExistence type="predicted"/>
<evidence type="ECO:0000313" key="4">
    <source>
        <dbReference type="Proteomes" id="UP001500683"/>
    </source>
</evidence>
<dbReference type="SMART" id="SM00530">
    <property type="entry name" value="HTH_XRE"/>
    <property type="match status" value="1"/>
</dbReference>
<dbReference type="PANTHER" id="PTHR46797:SF1">
    <property type="entry name" value="METHYLPHOSPHONATE SYNTHASE"/>
    <property type="match status" value="1"/>
</dbReference>
<keyword evidence="4" id="KW-1185">Reference proteome</keyword>
<dbReference type="Gene3D" id="1.10.260.40">
    <property type="entry name" value="lambda repressor-like DNA-binding domains"/>
    <property type="match status" value="1"/>
</dbReference>
<dbReference type="InterPro" id="IPR050807">
    <property type="entry name" value="TransReg_Diox_bact_type"/>
</dbReference>
<dbReference type="EMBL" id="BAAAZG010000030">
    <property type="protein sequence ID" value="GAA4081722.1"/>
    <property type="molecule type" value="Genomic_DNA"/>
</dbReference>
<dbReference type="PROSITE" id="PS50943">
    <property type="entry name" value="HTH_CROC1"/>
    <property type="match status" value="1"/>
</dbReference>
<dbReference type="Proteomes" id="UP001500683">
    <property type="component" value="Unassembled WGS sequence"/>
</dbReference>
<reference evidence="4" key="1">
    <citation type="journal article" date="2019" name="Int. J. Syst. Evol. Microbiol.">
        <title>The Global Catalogue of Microorganisms (GCM) 10K type strain sequencing project: providing services to taxonomists for standard genome sequencing and annotation.</title>
        <authorList>
            <consortium name="The Broad Institute Genomics Platform"/>
            <consortium name="The Broad Institute Genome Sequencing Center for Infectious Disease"/>
            <person name="Wu L."/>
            <person name="Ma J."/>
        </authorList>
    </citation>
    <scope>NUCLEOTIDE SEQUENCE [LARGE SCALE GENOMIC DNA]</scope>
    <source>
        <strain evidence="4">JCM 16702</strain>
    </source>
</reference>
<dbReference type="SUPFAM" id="SSF47413">
    <property type="entry name" value="lambda repressor-like DNA-binding domains"/>
    <property type="match status" value="1"/>
</dbReference>
<gene>
    <name evidence="3" type="ORF">GCM10022214_45910</name>
</gene>
<protein>
    <submittedName>
        <fullName evidence="3">Helix-turn-helix transcriptional regulator</fullName>
    </submittedName>
</protein>
<dbReference type="RefSeq" id="WP_344950993.1">
    <property type="nucleotide sequence ID" value="NZ_BAAAZG010000030.1"/>
</dbReference>
<evidence type="ECO:0000313" key="3">
    <source>
        <dbReference type="EMBL" id="GAA4081722.1"/>
    </source>
</evidence>
<name>A0ABP7W5X5_9ACTN</name>
<dbReference type="PANTHER" id="PTHR46797">
    <property type="entry name" value="HTH-TYPE TRANSCRIPTIONAL REGULATOR"/>
    <property type="match status" value="1"/>
</dbReference>
<keyword evidence="1" id="KW-0238">DNA-binding</keyword>
<dbReference type="Pfam" id="PF13560">
    <property type="entry name" value="HTH_31"/>
    <property type="match status" value="1"/>
</dbReference>
<evidence type="ECO:0000256" key="1">
    <source>
        <dbReference type="ARBA" id="ARBA00023125"/>
    </source>
</evidence>
<dbReference type="InterPro" id="IPR001387">
    <property type="entry name" value="Cro/C1-type_HTH"/>
</dbReference>
<evidence type="ECO:0000259" key="2">
    <source>
        <dbReference type="PROSITE" id="PS50943"/>
    </source>
</evidence>
<dbReference type="CDD" id="cd00093">
    <property type="entry name" value="HTH_XRE"/>
    <property type="match status" value="1"/>
</dbReference>
<comment type="caution">
    <text evidence="3">The sequence shown here is derived from an EMBL/GenBank/DDBJ whole genome shotgun (WGS) entry which is preliminary data.</text>
</comment>